<evidence type="ECO:0000313" key="4">
    <source>
        <dbReference type="Proteomes" id="UP000645217"/>
    </source>
</evidence>
<proteinExistence type="predicted"/>
<evidence type="ECO:0000313" key="3">
    <source>
        <dbReference type="EMBL" id="GGK97248.1"/>
    </source>
</evidence>
<name>A0A917RAE5_9ACTN</name>
<comment type="caution">
    <text evidence="3">The sequence shown here is derived from an EMBL/GenBank/DDBJ whole genome shotgun (WGS) entry which is preliminary data.</text>
</comment>
<accession>A0A917RAE5</accession>
<dbReference type="AlphaFoldDB" id="A0A917RAE5"/>
<evidence type="ECO:0000259" key="2">
    <source>
        <dbReference type="Pfam" id="PF20005"/>
    </source>
</evidence>
<gene>
    <name evidence="3" type="ORF">GCM10007964_44370</name>
</gene>
<evidence type="ECO:0000256" key="1">
    <source>
        <dbReference type="SAM" id="MobiDB-lite"/>
    </source>
</evidence>
<feature type="domain" description="FtsH ternary system" evidence="2">
    <location>
        <begin position="30"/>
        <end position="433"/>
    </location>
</feature>
<keyword evidence="4" id="KW-1185">Reference proteome</keyword>
<reference evidence="3" key="1">
    <citation type="journal article" date="2014" name="Int. J. Syst. Evol. Microbiol.">
        <title>Complete genome sequence of Corynebacterium casei LMG S-19264T (=DSM 44701T), isolated from a smear-ripened cheese.</title>
        <authorList>
            <consortium name="US DOE Joint Genome Institute (JGI-PGF)"/>
            <person name="Walter F."/>
            <person name="Albersmeier A."/>
            <person name="Kalinowski J."/>
            <person name="Ruckert C."/>
        </authorList>
    </citation>
    <scope>NUCLEOTIDE SEQUENCE</scope>
    <source>
        <strain evidence="3">JCM 13064</strain>
    </source>
</reference>
<dbReference type="Proteomes" id="UP000645217">
    <property type="component" value="Unassembled WGS sequence"/>
</dbReference>
<feature type="region of interest" description="Disordered" evidence="1">
    <location>
        <begin position="1"/>
        <end position="27"/>
    </location>
</feature>
<feature type="region of interest" description="Disordered" evidence="1">
    <location>
        <begin position="445"/>
        <end position="484"/>
    </location>
</feature>
<reference evidence="3" key="2">
    <citation type="submission" date="2020-09" db="EMBL/GenBank/DDBJ databases">
        <authorList>
            <person name="Sun Q."/>
            <person name="Ohkuma M."/>
        </authorList>
    </citation>
    <scope>NUCLEOTIDE SEQUENCE</scope>
    <source>
        <strain evidence="3">JCM 13064</strain>
    </source>
</reference>
<dbReference type="Pfam" id="PF20005">
    <property type="entry name" value="fvmX7"/>
    <property type="match status" value="1"/>
</dbReference>
<dbReference type="InterPro" id="IPR045486">
    <property type="entry name" value="fvmX7"/>
</dbReference>
<organism evidence="3 4">
    <name type="scientific">Sphaerisporangium melleum</name>
    <dbReference type="NCBI Taxonomy" id="321316"/>
    <lineage>
        <taxon>Bacteria</taxon>
        <taxon>Bacillati</taxon>
        <taxon>Actinomycetota</taxon>
        <taxon>Actinomycetes</taxon>
        <taxon>Streptosporangiales</taxon>
        <taxon>Streptosporangiaceae</taxon>
        <taxon>Sphaerisporangium</taxon>
    </lineage>
</organism>
<dbReference type="EMBL" id="BMNT01000024">
    <property type="protein sequence ID" value="GGK97248.1"/>
    <property type="molecule type" value="Genomic_DNA"/>
</dbReference>
<protein>
    <recommendedName>
        <fullName evidence="2">FtsH ternary system domain-containing protein</fullName>
    </recommendedName>
</protein>
<dbReference type="RefSeq" id="WP_189164936.1">
    <property type="nucleotide sequence ID" value="NZ_BMNT01000024.1"/>
</dbReference>
<sequence length="530" mass="56662">MTIPFPGSASLGDGDGDGSPRAGDSPPFYARFSTASAALVYAGQVHRAEELGTARCLRGEGAWWLPVHLSLRAARDSVPSCGGALYAEHDGLLVRDRGWGEAPARGTGPERASLAPVPLAEVVRTAGLTATPPAAVAQVTVLASGTRLADLIRRALDLRLTVAYQRVELTPLFADGPARPAYAVDLAAAPGDVPPSLIAALERDPFVLVCRRAADDLLVQHRQASPLPDRALAALVDHGVWVLATGGHGCARLTAHGERLPGTAFVRLGRDVPLTPMDPGAEWPDTLPEPPEVTVVPARGHGQRVDAVLLSDEALACLPLVLEGRTLAETARLVRGRDRHLLIAPGGLLEDLPVGEPLHCLGPGQLYLPLGHRLRPLLPPAARRELFPALGGDAIVLTATGGHAFALSQAVPAWYLWAGEPPEIDVQLPPGVERTLRLVDHELMPETGGGERQTARRSSFLPRFTPPRPFRTRRGANTPTSINRPGWQEEAWALEQAGDLRRAAELHNRNNQPLQAARLYERAAELEERP</sequence>